<comment type="caution">
    <text evidence="1">The sequence shown here is derived from an EMBL/GenBank/DDBJ whole genome shotgun (WGS) entry which is preliminary data.</text>
</comment>
<evidence type="ECO:0000313" key="2">
    <source>
        <dbReference type="Proteomes" id="UP000886501"/>
    </source>
</evidence>
<name>A0ACB6ZL96_THEGA</name>
<keyword evidence="2" id="KW-1185">Reference proteome</keyword>
<dbReference type="EMBL" id="MU117985">
    <property type="protein sequence ID" value="KAF9650359.1"/>
    <property type="molecule type" value="Genomic_DNA"/>
</dbReference>
<reference evidence="1" key="2">
    <citation type="journal article" date="2020" name="Nat. Commun.">
        <title>Large-scale genome sequencing of mycorrhizal fungi provides insights into the early evolution of symbiotic traits.</title>
        <authorList>
            <person name="Miyauchi S."/>
            <person name="Kiss E."/>
            <person name="Kuo A."/>
            <person name="Drula E."/>
            <person name="Kohler A."/>
            <person name="Sanchez-Garcia M."/>
            <person name="Morin E."/>
            <person name="Andreopoulos B."/>
            <person name="Barry K.W."/>
            <person name="Bonito G."/>
            <person name="Buee M."/>
            <person name="Carver A."/>
            <person name="Chen C."/>
            <person name="Cichocki N."/>
            <person name="Clum A."/>
            <person name="Culley D."/>
            <person name="Crous P.W."/>
            <person name="Fauchery L."/>
            <person name="Girlanda M."/>
            <person name="Hayes R.D."/>
            <person name="Keri Z."/>
            <person name="LaButti K."/>
            <person name="Lipzen A."/>
            <person name="Lombard V."/>
            <person name="Magnuson J."/>
            <person name="Maillard F."/>
            <person name="Murat C."/>
            <person name="Nolan M."/>
            <person name="Ohm R.A."/>
            <person name="Pangilinan J."/>
            <person name="Pereira M.F."/>
            <person name="Perotto S."/>
            <person name="Peter M."/>
            <person name="Pfister S."/>
            <person name="Riley R."/>
            <person name="Sitrit Y."/>
            <person name="Stielow J.B."/>
            <person name="Szollosi G."/>
            <person name="Zifcakova L."/>
            <person name="Stursova M."/>
            <person name="Spatafora J.W."/>
            <person name="Tedersoo L."/>
            <person name="Vaario L.M."/>
            <person name="Yamada A."/>
            <person name="Yan M."/>
            <person name="Wang P."/>
            <person name="Xu J."/>
            <person name="Bruns T."/>
            <person name="Baldrian P."/>
            <person name="Vilgalys R."/>
            <person name="Dunand C."/>
            <person name="Henrissat B."/>
            <person name="Grigoriev I.V."/>
            <person name="Hibbett D."/>
            <person name="Nagy L.G."/>
            <person name="Martin F.M."/>
        </authorList>
    </citation>
    <scope>NUCLEOTIDE SEQUENCE</scope>
    <source>
        <strain evidence="1">P2</strain>
    </source>
</reference>
<reference evidence="1" key="1">
    <citation type="submission" date="2019-10" db="EMBL/GenBank/DDBJ databases">
        <authorList>
            <consortium name="DOE Joint Genome Institute"/>
            <person name="Kuo A."/>
            <person name="Miyauchi S."/>
            <person name="Kiss E."/>
            <person name="Drula E."/>
            <person name="Kohler A."/>
            <person name="Sanchez-Garcia M."/>
            <person name="Andreopoulos B."/>
            <person name="Barry K.W."/>
            <person name="Bonito G."/>
            <person name="Buee M."/>
            <person name="Carver A."/>
            <person name="Chen C."/>
            <person name="Cichocki N."/>
            <person name="Clum A."/>
            <person name="Culley D."/>
            <person name="Crous P.W."/>
            <person name="Fauchery L."/>
            <person name="Girlanda M."/>
            <person name="Hayes R."/>
            <person name="Keri Z."/>
            <person name="Labutti K."/>
            <person name="Lipzen A."/>
            <person name="Lombard V."/>
            <person name="Magnuson J."/>
            <person name="Maillard F."/>
            <person name="Morin E."/>
            <person name="Murat C."/>
            <person name="Nolan M."/>
            <person name="Ohm R."/>
            <person name="Pangilinan J."/>
            <person name="Pereira M."/>
            <person name="Perotto S."/>
            <person name="Peter M."/>
            <person name="Riley R."/>
            <person name="Sitrit Y."/>
            <person name="Stielow B."/>
            <person name="Szollosi G."/>
            <person name="Zifcakova L."/>
            <person name="Stursova M."/>
            <person name="Spatafora J.W."/>
            <person name="Tedersoo L."/>
            <person name="Vaario L.-M."/>
            <person name="Yamada A."/>
            <person name="Yan M."/>
            <person name="Wang P."/>
            <person name="Xu J."/>
            <person name="Bruns T."/>
            <person name="Baldrian P."/>
            <person name="Vilgalys R."/>
            <person name="Henrissat B."/>
            <person name="Grigoriev I.V."/>
            <person name="Hibbett D."/>
            <person name="Nagy L.G."/>
            <person name="Martin F.M."/>
        </authorList>
    </citation>
    <scope>NUCLEOTIDE SEQUENCE</scope>
    <source>
        <strain evidence="1">P2</strain>
    </source>
</reference>
<proteinExistence type="predicted"/>
<accession>A0ACB6ZL96</accession>
<evidence type="ECO:0000313" key="1">
    <source>
        <dbReference type="EMBL" id="KAF9650359.1"/>
    </source>
</evidence>
<sequence>MLLLQVHHGEHLTWYSSLPTLLLNSNIIWFAAMSSLQSHVACHAALGSTRDPLMSLISLGLADWDGRNLLSNASIDSVCLAAALAERLLTLHEGVSLEVSTLARQAQQLMSSLDLLTTFHSKRLGHLEGWCFELDQELGEMWVHMMELELAWERCDVQISLGYVSVEDGIEDGDVIVEEGGGGGDTIKLDEEHLWSPSSSDCAILALIPEASVFPTC</sequence>
<organism evidence="1 2">
    <name type="scientific">Thelephora ganbajun</name>
    <name type="common">Ganba fungus</name>
    <dbReference type="NCBI Taxonomy" id="370292"/>
    <lineage>
        <taxon>Eukaryota</taxon>
        <taxon>Fungi</taxon>
        <taxon>Dikarya</taxon>
        <taxon>Basidiomycota</taxon>
        <taxon>Agaricomycotina</taxon>
        <taxon>Agaricomycetes</taxon>
        <taxon>Thelephorales</taxon>
        <taxon>Thelephoraceae</taxon>
        <taxon>Thelephora</taxon>
    </lineage>
</organism>
<gene>
    <name evidence="1" type="ORF">BDM02DRAFT_3185398</name>
</gene>
<dbReference type="Proteomes" id="UP000886501">
    <property type="component" value="Unassembled WGS sequence"/>
</dbReference>
<protein>
    <submittedName>
        <fullName evidence="1">Uncharacterized protein</fullName>
    </submittedName>
</protein>